<evidence type="ECO:0008006" key="4">
    <source>
        <dbReference type="Google" id="ProtNLM"/>
    </source>
</evidence>
<dbReference type="OrthoDB" id="191139at2759"/>
<dbReference type="Gene3D" id="3.40.50.720">
    <property type="entry name" value="NAD(P)-binding Rossmann-like Domain"/>
    <property type="match status" value="1"/>
</dbReference>
<accession>A0A0F9WU96</accession>
<dbReference type="GO" id="GO:0016491">
    <property type="term" value="F:oxidoreductase activity"/>
    <property type="evidence" value="ECO:0007669"/>
    <property type="project" value="UniProtKB-KW"/>
</dbReference>
<organism evidence="2 3">
    <name type="scientific">Trichoderma harzianum</name>
    <name type="common">Hypocrea lixii</name>
    <dbReference type="NCBI Taxonomy" id="5544"/>
    <lineage>
        <taxon>Eukaryota</taxon>
        <taxon>Fungi</taxon>
        <taxon>Dikarya</taxon>
        <taxon>Ascomycota</taxon>
        <taxon>Pezizomycotina</taxon>
        <taxon>Sordariomycetes</taxon>
        <taxon>Hypocreomycetidae</taxon>
        <taxon>Hypocreales</taxon>
        <taxon>Hypocreaceae</taxon>
        <taxon>Trichoderma</taxon>
    </lineage>
</organism>
<comment type="caution">
    <text evidence="2">The sequence shown here is derived from an EMBL/GenBank/DDBJ whole genome shotgun (WGS) entry which is preliminary data.</text>
</comment>
<dbReference type="InterPro" id="IPR002347">
    <property type="entry name" value="SDR_fam"/>
</dbReference>
<evidence type="ECO:0000313" key="3">
    <source>
        <dbReference type="Proteomes" id="UP000034112"/>
    </source>
</evidence>
<keyword evidence="1" id="KW-0560">Oxidoreductase</keyword>
<dbReference type="PANTHER" id="PTHR43157">
    <property type="entry name" value="PHOSPHATIDYLINOSITOL-GLYCAN BIOSYNTHESIS CLASS F PROTEIN-RELATED"/>
    <property type="match status" value="1"/>
</dbReference>
<reference evidence="3" key="1">
    <citation type="journal article" date="2015" name="Genome Announc.">
        <title>Draft whole-genome sequence of the biocontrol agent Trichoderma harzianum T6776.</title>
        <authorList>
            <person name="Baroncelli R."/>
            <person name="Piaggeschi G."/>
            <person name="Fiorini L."/>
            <person name="Bertolini E."/>
            <person name="Zapparata A."/>
            <person name="Pe M.E."/>
            <person name="Sarrocco S."/>
            <person name="Vannacci G."/>
        </authorList>
    </citation>
    <scope>NUCLEOTIDE SEQUENCE [LARGE SCALE GENOMIC DNA]</scope>
    <source>
        <strain evidence="3">T6776</strain>
    </source>
</reference>
<dbReference type="AlphaFoldDB" id="A0A0F9WU96"/>
<gene>
    <name evidence="2" type="ORF">THAR02_11150</name>
</gene>
<proteinExistence type="predicted"/>
<dbReference type="InterPro" id="IPR036291">
    <property type="entry name" value="NAD(P)-bd_dom_sf"/>
</dbReference>
<evidence type="ECO:0000256" key="1">
    <source>
        <dbReference type="ARBA" id="ARBA00023002"/>
    </source>
</evidence>
<dbReference type="PANTHER" id="PTHR43157:SF31">
    <property type="entry name" value="PHOSPHATIDYLINOSITOL-GLYCAN BIOSYNTHESIS CLASS F PROTEIN"/>
    <property type="match status" value="1"/>
</dbReference>
<dbReference type="PRINTS" id="PR00081">
    <property type="entry name" value="GDHRDH"/>
</dbReference>
<name>A0A0F9WU96_TRIHA</name>
<dbReference type="Pfam" id="PF00106">
    <property type="entry name" value="adh_short"/>
    <property type="match status" value="1"/>
</dbReference>
<dbReference type="Proteomes" id="UP000034112">
    <property type="component" value="Unassembled WGS sequence"/>
</dbReference>
<dbReference type="SUPFAM" id="SSF51735">
    <property type="entry name" value="NAD(P)-binding Rossmann-fold domains"/>
    <property type="match status" value="1"/>
</dbReference>
<evidence type="ECO:0000313" key="2">
    <source>
        <dbReference type="EMBL" id="KKO96745.1"/>
    </source>
</evidence>
<protein>
    <recommendedName>
        <fullName evidence="4">Retinol dehydrogenase 12</fullName>
    </recommendedName>
</protein>
<dbReference type="EMBL" id="JOKZ01000748">
    <property type="protein sequence ID" value="KKO96745.1"/>
    <property type="molecule type" value="Genomic_DNA"/>
</dbReference>
<sequence length="356" mass="39427">MALSKQFLQDSTLYDPRASQLAFIQRQLFREPPAWTQKDVDLSGKTAIVTGSNTGLGFECSRQLLDLGLERLILAVRSEANGEEAKRSLLSGLKPGRIAVIEVWKLDLSSYDSILAFAERTKTLERLDIAIHNAGLIKSSFQKNNSTGHEEIIQVNYLATALFTLLLLPVLKEKSVSGQPGRLVIVSSDTAAWAAFKERNSEPLLAAFDKPESFDSQDRYATSKLLGQMFLTELVKRVPSSVAIINAPNPGLCKSSLAREMTSPFQKVFMAVFYFLLGRTVSVGARAFTDAAVKQGAESHGQYLEDGKIQPMPPLLYEPEGEKIAERLWRETLDELAFANVAKIVDSLSELDTLRW</sequence>
<dbReference type="OMA" id="NEKTGHE"/>